<dbReference type="Gene3D" id="1.10.1610.10">
    <property type="match status" value="1"/>
</dbReference>
<dbReference type="InterPro" id="IPR003200">
    <property type="entry name" value="Nict_dMeBzImd_PRibTrfase"/>
</dbReference>
<sequence length="315" mass="32042">MTTGLPFDDTRQLLKNLPGPDEAARKRVAERNARLSLQGTALGRVGEISEWLAAWTGRDPQVLRPLVALFAGTHGLAPYGGKETQSMIEHAAAGGAMVNQLCAANDLGLKIFDLALHLPVGDIGTEPALDERGCAVTMAFGMEAVVGGIDLMCVGTVGVGGTTAASALMAALFGGTGADWVGPGGDANTVDAALALHGANLKDPLEALCRLGGREFAAAAGAILAARVEKAPVILDGYVPLAAAAVLRAAEPTAIDHCLLGHVSSEPGMRKAAERMGLVPLLDLGLGDGEGAGAAFAACVVKNAALVHTQMAFRE</sequence>
<evidence type="ECO:0000256" key="4">
    <source>
        <dbReference type="ARBA" id="ARBA00015486"/>
    </source>
</evidence>
<proteinExistence type="inferred from homology"/>
<name>A0A1I3KX97_9HYPH</name>
<organism evidence="10 11">
    <name type="scientific">Aquamicrobium aerolatum DSM 21857</name>
    <dbReference type="NCBI Taxonomy" id="1121003"/>
    <lineage>
        <taxon>Bacteria</taxon>
        <taxon>Pseudomonadati</taxon>
        <taxon>Pseudomonadota</taxon>
        <taxon>Alphaproteobacteria</taxon>
        <taxon>Hyphomicrobiales</taxon>
        <taxon>Phyllobacteriaceae</taxon>
        <taxon>Aerobium</taxon>
    </lineage>
</organism>
<dbReference type="OrthoDB" id="9781491at2"/>
<reference evidence="11" key="1">
    <citation type="submission" date="2016-10" db="EMBL/GenBank/DDBJ databases">
        <authorList>
            <person name="Varghese N."/>
            <person name="Submissions S."/>
        </authorList>
    </citation>
    <scope>NUCLEOTIDE SEQUENCE [LARGE SCALE GENOMIC DNA]</scope>
    <source>
        <strain evidence="11">DSM 21857</strain>
    </source>
</reference>
<evidence type="ECO:0000256" key="3">
    <source>
        <dbReference type="ARBA" id="ARBA00011991"/>
    </source>
</evidence>
<dbReference type="InterPro" id="IPR023195">
    <property type="entry name" value="Nict_dMeBzImd_PRibTrfase_N"/>
</dbReference>
<evidence type="ECO:0000256" key="5">
    <source>
        <dbReference type="ARBA" id="ARBA00022573"/>
    </source>
</evidence>
<evidence type="ECO:0000313" key="11">
    <source>
        <dbReference type="Proteomes" id="UP000242763"/>
    </source>
</evidence>
<dbReference type="UniPathway" id="UPA00061">
    <property type="reaction ID" value="UER00516"/>
</dbReference>
<gene>
    <name evidence="10" type="ORF">SAMN03080618_01292</name>
</gene>
<comment type="catalytic activity">
    <reaction evidence="9">
        <text>5,6-dimethylbenzimidazole + nicotinate beta-D-ribonucleotide = alpha-ribazole 5'-phosphate + nicotinate + H(+)</text>
        <dbReference type="Rhea" id="RHEA:11196"/>
        <dbReference type="ChEBI" id="CHEBI:15378"/>
        <dbReference type="ChEBI" id="CHEBI:15890"/>
        <dbReference type="ChEBI" id="CHEBI:32544"/>
        <dbReference type="ChEBI" id="CHEBI:57502"/>
        <dbReference type="ChEBI" id="CHEBI:57918"/>
        <dbReference type="EC" id="2.4.2.21"/>
    </reaction>
</comment>
<dbReference type="InterPro" id="IPR036087">
    <property type="entry name" value="Nict_dMeBzImd_PRibTrfase_sf"/>
</dbReference>
<comment type="pathway">
    <text evidence="1">Nucleoside biosynthesis; alpha-ribazole biosynthesis; alpha-ribazole from 5,6-dimethylbenzimidazole: step 1/2.</text>
</comment>
<comment type="similarity">
    <text evidence="2">Belongs to the CobT family.</text>
</comment>
<protein>
    <recommendedName>
        <fullName evidence="4">Nicotinate-nucleotide--dimethylbenzimidazole phosphoribosyltransferase</fullName>
        <ecNumber evidence="3">2.4.2.21</ecNumber>
    </recommendedName>
    <alternativeName>
        <fullName evidence="8">N(1)-alpha-phosphoribosyltransferase</fullName>
    </alternativeName>
</protein>
<dbReference type="EMBL" id="FORF01000006">
    <property type="protein sequence ID" value="SFI77122.1"/>
    <property type="molecule type" value="Genomic_DNA"/>
</dbReference>
<dbReference type="PANTHER" id="PTHR43463:SF1">
    <property type="entry name" value="NICOTINATE-NUCLEOTIDE--DIMETHYLBENZIMIDAZOLE PHOSPHORIBOSYLTRANSFERASE"/>
    <property type="match status" value="1"/>
</dbReference>
<keyword evidence="7 10" id="KW-0808">Transferase</keyword>
<dbReference type="AlphaFoldDB" id="A0A1I3KX97"/>
<evidence type="ECO:0000256" key="1">
    <source>
        <dbReference type="ARBA" id="ARBA00005049"/>
    </source>
</evidence>
<dbReference type="RefSeq" id="WP_091520028.1">
    <property type="nucleotide sequence ID" value="NZ_FORF01000006.1"/>
</dbReference>
<keyword evidence="6 10" id="KW-0328">Glycosyltransferase</keyword>
<dbReference type="PANTHER" id="PTHR43463">
    <property type="entry name" value="NICOTINATE-NUCLEOTIDE--DIMETHYLBENZIMIDAZOLE PHOSPHORIBOSYLTRANSFERASE"/>
    <property type="match status" value="1"/>
</dbReference>
<dbReference type="GO" id="GO:0008939">
    <property type="term" value="F:nicotinate-nucleotide-dimethylbenzimidazole phosphoribosyltransferase activity"/>
    <property type="evidence" value="ECO:0007669"/>
    <property type="project" value="UniProtKB-EC"/>
</dbReference>
<dbReference type="GO" id="GO:0009236">
    <property type="term" value="P:cobalamin biosynthetic process"/>
    <property type="evidence" value="ECO:0007669"/>
    <property type="project" value="UniProtKB-KW"/>
</dbReference>
<keyword evidence="5" id="KW-0169">Cobalamin biosynthesis</keyword>
<evidence type="ECO:0000313" key="10">
    <source>
        <dbReference type="EMBL" id="SFI77122.1"/>
    </source>
</evidence>
<evidence type="ECO:0000256" key="6">
    <source>
        <dbReference type="ARBA" id="ARBA00022676"/>
    </source>
</evidence>
<keyword evidence="11" id="KW-1185">Reference proteome</keyword>
<evidence type="ECO:0000256" key="8">
    <source>
        <dbReference type="ARBA" id="ARBA00030686"/>
    </source>
</evidence>
<dbReference type="SUPFAM" id="SSF52733">
    <property type="entry name" value="Nicotinate mononucleotide:5,6-dimethylbenzimidazole phosphoribosyltransferase (CobT)"/>
    <property type="match status" value="1"/>
</dbReference>
<dbReference type="STRING" id="1121003.SAMN03080618_01292"/>
<dbReference type="Pfam" id="PF02277">
    <property type="entry name" value="DBI_PRT"/>
    <property type="match status" value="1"/>
</dbReference>
<evidence type="ECO:0000256" key="7">
    <source>
        <dbReference type="ARBA" id="ARBA00022679"/>
    </source>
</evidence>
<dbReference type="EC" id="2.4.2.21" evidence="3"/>
<dbReference type="Gene3D" id="3.40.50.10210">
    <property type="match status" value="1"/>
</dbReference>
<accession>A0A1I3KX97</accession>
<evidence type="ECO:0000256" key="9">
    <source>
        <dbReference type="ARBA" id="ARBA00047340"/>
    </source>
</evidence>
<dbReference type="Proteomes" id="UP000242763">
    <property type="component" value="Unassembled WGS sequence"/>
</dbReference>
<evidence type="ECO:0000256" key="2">
    <source>
        <dbReference type="ARBA" id="ARBA00007110"/>
    </source>
</evidence>